<feature type="domain" description="PTS EIIB type-4" evidence="8">
    <location>
        <begin position="5"/>
        <end position="159"/>
    </location>
</feature>
<proteinExistence type="predicted"/>
<evidence type="ECO:0000256" key="5">
    <source>
        <dbReference type="ARBA" id="ARBA00022679"/>
    </source>
</evidence>
<dbReference type="AlphaFoldDB" id="B7CBX6"/>
<keyword evidence="4" id="KW-0762">Sugar transport</keyword>
<dbReference type="Pfam" id="PF03830">
    <property type="entry name" value="PTSIIB_sorb"/>
    <property type="match status" value="1"/>
</dbReference>
<evidence type="ECO:0000256" key="4">
    <source>
        <dbReference type="ARBA" id="ARBA00022597"/>
    </source>
</evidence>
<dbReference type="GO" id="GO:0009401">
    <property type="term" value="P:phosphoenolpyruvate-dependent sugar phosphotransferase system"/>
    <property type="evidence" value="ECO:0007669"/>
    <property type="project" value="UniProtKB-KW"/>
</dbReference>
<keyword evidence="5" id="KW-0808">Transferase</keyword>
<accession>B7CBX6</accession>
<organism evidence="9 10">
    <name type="scientific">Holdemanella biformis DSM 3989</name>
    <dbReference type="NCBI Taxonomy" id="518637"/>
    <lineage>
        <taxon>Bacteria</taxon>
        <taxon>Bacillati</taxon>
        <taxon>Bacillota</taxon>
        <taxon>Erysipelotrichia</taxon>
        <taxon>Erysipelotrichales</taxon>
        <taxon>Erysipelotrichaceae</taxon>
        <taxon>Holdemanella</taxon>
    </lineage>
</organism>
<evidence type="ECO:0000259" key="8">
    <source>
        <dbReference type="PROSITE" id="PS51101"/>
    </source>
</evidence>
<dbReference type="EMBL" id="ABYT01000092">
    <property type="protein sequence ID" value="EEC89745.1"/>
    <property type="molecule type" value="Genomic_DNA"/>
</dbReference>
<protein>
    <submittedName>
        <fullName evidence="9">PTS system sorbose subfamily IIB component</fullName>
    </submittedName>
</protein>
<evidence type="ECO:0000256" key="7">
    <source>
        <dbReference type="ARBA" id="ARBA00022777"/>
    </source>
</evidence>
<evidence type="ECO:0000256" key="2">
    <source>
        <dbReference type="ARBA" id="ARBA00022448"/>
    </source>
</evidence>
<keyword evidence="2" id="KW-0813">Transport</keyword>
<evidence type="ECO:0000313" key="9">
    <source>
        <dbReference type="EMBL" id="EEC89745.1"/>
    </source>
</evidence>
<dbReference type="GO" id="GO:0005737">
    <property type="term" value="C:cytoplasm"/>
    <property type="evidence" value="ECO:0007669"/>
    <property type="project" value="UniProtKB-SubCell"/>
</dbReference>
<comment type="subcellular location">
    <subcellularLocation>
        <location evidence="1">Cytoplasm</location>
    </subcellularLocation>
</comment>
<dbReference type="SUPFAM" id="SSF52728">
    <property type="entry name" value="PTS IIb component"/>
    <property type="match status" value="1"/>
</dbReference>
<evidence type="ECO:0000313" key="10">
    <source>
        <dbReference type="Proteomes" id="UP000004315"/>
    </source>
</evidence>
<keyword evidence="3" id="KW-0963">Cytoplasm</keyword>
<gene>
    <name evidence="9" type="ORF">EUBIFOR_01701</name>
</gene>
<evidence type="ECO:0000256" key="3">
    <source>
        <dbReference type="ARBA" id="ARBA00022490"/>
    </source>
</evidence>
<name>B7CBX6_9FIRM</name>
<dbReference type="GO" id="GO:0008982">
    <property type="term" value="F:protein-N(PI)-phosphohistidine-sugar phosphotransferase activity"/>
    <property type="evidence" value="ECO:0007669"/>
    <property type="project" value="InterPro"/>
</dbReference>
<comment type="caution">
    <text evidence="9">The sequence shown here is derived from an EMBL/GenBank/DDBJ whole genome shotgun (WGS) entry which is preliminary data.</text>
</comment>
<dbReference type="Proteomes" id="UP000004315">
    <property type="component" value="Unassembled WGS sequence"/>
</dbReference>
<dbReference type="HOGENOM" id="CLU_116175_0_0_9"/>
<dbReference type="InterPro" id="IPR036667">
    <property type="entry name" value="PTS_IIB_sorbose-sp_sf"/>
</dbReference>
<keyword evidence="7" id="KW-0418">Kinase</keyword>
<dbReference type="eggNOG" id="COG3444">
    <property type="taxonomic scope" value="Bacteria"/>
</dbReference>
<dbReference type="PROSITE" id="PS51101">
    <property type="entry name" value="PTS_EIIB_TYPE_4"/>
    <property type="match status" value="1"/>
</dbReference>
<sequence>MIEMKGLNIKLVRIDSRLLHATVQLNWNQFINADQVWVVDPHYVTDPFIANVMQLCLPKTMKVNFYSVEQFIDRINENPPMKVMVIFPNLEIVKQAVDKGFKVKEIQMPYPAVRVMLKSLSEYFSDEDIERIRFIQEHDIKLFFQTTPYDNKDYSIFKK</sequence>
<keyword evidence="6" id="KW-0598">Phosphotransferase system</keyword>
<dbReference type="STRING" id="518637.EUBIFOR_01701"/>
<dbReference type="Gene3D" id="3.40.35.10">
    <property type="entry name" value="Phosphotransferase system, sorbose subfamily IIB component"/>
    <property type="match status" value="1"/>
</dbReference>
<evidence type="ECO:0000256" key="6">
    <source>
        <dbReference type="ARBA" id="ARBA00022683"/>
    </source>
</evidence>
<dbReference type="InterPro" id="IPR004720">
    <property type="entry name" value="PTS_IIB_sorbose-sp"/>
</dbReference>
<evidence type="ECO:0000256" key="1">
    <source>
        <dbReference type="ARBA" id="ARBA00004496"/>
    </source>
</evidence>
<dbReference type="GO" id="GO:0016301">
    <property type="term" value="F:kinase activity"/>
    <property type="evidence" value="ECO:0007669"/>
    <property type="project" value="UniProtKB-KW"/>
</dbReference>
<keyword evidence="10" id="KW-1185">Reference proteome</keyword>
<reference evidence="9 10" key="1">
    <citation type="submission" date="2008-11" db="EMBL/GenBank/DDBJ databases">
        <title>Draft genome sequence of Eubacterium biforme (DSM 3989).</title>
        <authorList>
            <person name="Sudarsanam P."/>
            <person name="Ley R."/>
            <person name="Guruge J."/>
            <person name="Turnbaugh P.J."/>
            <person name="Mahowald M."/>
            <person name="Liep D."/>
            <person name="Gordon J."/>
        </authorList>
    </citation>
    <scope>NUCLEOTIDE SEQUENCE [LARGE SCALE GENOMIC DNA]</scope>
    <source>
        <strain evidence="9 10">DSM 3989</strain>
    </source>
</reference>